<dbReference type="PANTHER" id="PTHR33132">
    <property type="entry name" value="OSJNBB0118P14.9 PROTEIN"/>
    <property type="match status" value="1"/>
</dbReference>
<dbReference type="AlphaFoldDB" id="A0A2G9HS63"/>
<evidence type="ECO:0000313" key="3">
    <source>
        <dbReference type="Proteomes" id="UP000231279"/>
    </source>
</evidence>
<feature type="region of interest" description="Disordered" evidence="1">
    <location>
        <begin position="30"/>
        <end position="50"/>
    </location>
</feature>
<keyword evidence="3" id="KW-1185">Reference proteome</keyword>
<evidence type="ECO:0000256" key="1">
    <source>
        <dbReference type="SAM" id="MobiDB-lite"/>
    </source>
</evidence>
<reference evidence="3" key="1">
    <citation type="journal article" date="2018" name="Gigascience">
        <title>Genome assembly of the Pink Ipe (Handroanthus impetiginosus, Bignoniaceae), a highly valued, ecologically keystone Neotropical timber forest tree.</title>
        <authorList>
            <person name="Silva-Junior O.B."/>
            <person name="Grattapaglia D."/>
            <person name="Novaes E."/>
            <person name="Collevatti R.G."/>
        </authorList>
    </citation>
    <scope>NUCLEOTIDE SEQUENCE [LARGE SCALE GENOMIC DNA]</scope>
    <source>
        <strain evidence="3">cv. UFG-1</strain>
    </source>
</reference>
<name>A0A2G9HS63_9LAMI</name>
<accession>A0A2G9HS63</accession>
<protein>
    <submittedName>
        <fullName evidence="2">Uncharacterized protein</fullName>
    </submittedName>
</protein>
<organism evidence="2 3">
    <name type="scientific">Handroanthus impetiginosus</name>
    <dbReference type="NCBI Taxonomy" id="429701"/>
    <lineage>
        <taxon>Eukaryota</taxon>
        <taxon>Viridiplantae</taxon>
        <taxon>Streptophyta</taxon>
        <taxon>Embryophyta</taxon>
        <taxon>Tracheophyta</taxon>
        <taxon>Spermatophyta</taxon>
        <taxon>Magnoliopsida</taxon>
        <taxon>eudicotyledons</taxon>
        <taxon>Gunneridae</taxon>
        <taxon>Pentapetalae</taxon>
        <taxon>asterids</taxon>
        <taxon>lamiids</taxon>
        <taxon>Lamiales</taxon>
        <taxon>Bignoniaceae</taxon>
        <taxon>Crescentiina</taxon>
        <taxon>Tabebuia alliance</taxon>
        <taxon>Handroanthus</taxon>
    </lineage>
</organism>
<evidence type="ECO:0000313" key="2">
    <source>
        <dbReference type="EMBL" id="PIN20351.1"/>
    </source>
</evidence>
<dbReference type="Proteomes" id="UP000231279">
    <property type="component" value="Unassembled WGS sequence"/>
</dbReference>
<feature type="compositionally biased region" description="Low complexity" evidence="1">
    <location>
        <begin position="30"/>
        <end position="42"/>
    </location>
</feature>
<dbReference type="OrthoDB" id="8062037at2759"/>
<comment type="caution">
    <text evidence="2">The sequence shown here is derived from an EMBL/GenBank/DDBJ whole genome shotgun (WGS) entry which is preliminary data.</text>
</comment>
<dbReference type="EMBL" id="NKXS01001138">
    <property type="protein sequence ID" value="PIN20351.1"/>
    <property type="molecule type" value="Genomic_DNA"/>
</dbReference>
<sequence>MAEVSKTIEKYEKPKTAVPNLCMDAMKTSSCTSSSVPTSPVSLRKSSSGRRHNCLCSPTTHAGSFRCRYHRTSGLTHSSMSVGSKLSELASKPTGMCDGPSHIHLISSHRQSASSATYLPA</sequence>
<gene>
    <name evidence="2" type="ORF">CDL12_06942</name>
</gene>
<dbReference type="PANTHER" id="PTHR33132:SF92">
    <property type="entry name" value="SERINE-RICH PROTEIN"/>
    <property type="match status" value="1"/>
</dbReference>
<proteinExistence type="predicted"/>